<dbReference type="KEGG" id="fox:FOXG_20180"/>
<dbReference type="InterPro" id="IPR007219">
    <property type="entry name" value="XnlR_reg_dom"/>
</dbReference>
<dbReference type="Pfam" id="PF00172">
    <property type="entry name" value="Zn_clus"/>
    <property type="match status" value="1"/>
</dbReference>
<sequence length="701" mass="78077">MSSHDVITSRVWQACVTCRRKKIKCDGNNPCHNCDSRDLACEYPGSNDNASHSRNYAAMYEARYRELDEICQKLQVVAAQLTKAIDKLPQGECTNTCSHQSPPVLPDQSLQPQQDDMSTAASSIASLGNNDASQSRPRDTEEQDTDKIQEQVNHQGESGTQAFGSLVHDSYGGLRFIGGANNEFLLQAIDSLTLAPCQSSDNSPFSTASQQDTTQMIRKPQPELPFFIHGLRWRDLPYLPKAEDMNLPPKYMADMLVGLYFEHYHYTFPVLYKPHFTESYKSLYTSQRGSIQDSGFLSVFFAVCACASNLTAPDGNHSSFPGLEFYERALLLHFATTGQATKSRTQCLGLISMCCAGWNTLSTSWHFAGQAVRACQELGMHLEVTPSATASPRSPADSIEVELSRRIWWSIYCLDRIVSICLGRPMAANDSDCCCALPLPLGDEEVDTLYSLEGTLDHDLNPRSAVSGFLDLIGLCKVSGEVQSIQSPTEIRDLGTKVGQKRVMDLALGQEKSLDIWLKDHPEHLKSSESIMSAGSKSELSVQSLIIHDGTLVALYQTFARRKHSFSQRQTVENCVTAARSCINNSRHMRDFVPPSHYLALCVNYLTISGLVLLRMTNPESIREDTDLHLCIQLLGDLEVTWSGATRGKIIIEEVLRTFQDNQEGQQMNMDFQTLFQNPDLDLGNLDLSEGFFENFWGTFV</sequence>
<evidence type="ECO:0000256" key="6">
    <source>
        <dbReference type="ARBA" id="ARBA00023163"/>
    </source>
</evidence>
<comment type="subcellular location">
    <subcellularLocation>
        <location evidence="1">Nucleus</location>
    </subcellularLocation>
</comment>
<dbReference type="InterPro" id="IPR001138">
    <property type="entry name" value="Zn2Cys6_DnaBD"/>
</dbReference>
<dbReference type="Gene3D" id="4.10.240.10">
    <property type="entry name" value="Zn(2)-C6 fungal-type DNA-binding domain"/>
    <property type="match status" value="1"/>
</dbReference>
<evidence type="ECO:0000256" key="3">
    <source>
        <dbReference type="ARBA" id="ARBA00022833"/>
    </source>
</evidence>
<dbReference type="CDD" id="cd00067">
    <property type="entry name" value="GAL4"/>
    <property type="match status" value="1"/>
</dbReference>
<dbReference type="InterPro" id="IPR051615">
    <property type="entry name" value="Transcr_Regulatory_Elem"/>
</dbReference>
<evidence type="ECO:0000256" key="5">
    <source>
        <dbReference type="ARBA" id="ARBA00023125"/>
    </source>
</evidence>
<keyword evidence="7" id="KW-0539">Nucleus</keyword>
<feature type="compositionally biased region" description="Basic and acidic residues" evidence="8">
    <location>
        <begin position="136"/>
        <end position="149"/>
    </location>
</feature>
<keyword evidence="3" id="KW-0862">Zinc</keyword>
<dbReference type="GO" id="GO:0005634">
    <property type="term" value="C:nucleus"/>
    <property type="evidence" value="ECO:0007669"/>
    <property type="project" value="UniProtKB-SubCell"/>
</dbReference>
<protein>
    <recommendedName>
        <fullName evidence="9">Zn(2)-C6 fungal-type domain-containing protein</fullName>
    </recommendedName>
</protein>
<evidence type="ECO:0000259" key="9">
    <source>
        <dbReference type="PROSITE" id="PS50048"/>
    </source>
</evidence>
<dbReference type="EMBL" id="DS231707">
    <property type="protein sequence ID" value="KNB09298.1"/>
    <property type="molecule type" value="Genomic_DNA"/>
</dbReference>
<reference evidence="10" key="2">
    <citation type="journal article" date="2010" name="Nature">
        <title>Comparative genomics reveals mobile pathogenicity chromosomes in Fusarium.</title>
        <authorList>
            <person name="Ma L.J."/>
            <person name="van der Does H.C."/>
            <person name="Borkovich K.A."/>
            <person name="Coleman J.J."/>
            <person name="Daboussi M.J."/>
            <person name="Di Pietro A."/>
            <person name="Dufresne M."/>
            <person name="Freitag M."/>
            <person name="Grabherr M."/>
            <person name="Henrissat B."/>
            <person name="Houterman P.M."/>
            <person name="Kang S."/>
            <person name="Shim W.B."/>
            <person name="Woloshuk C."/>
            <person name="Xie X."/>
            <person name="Xu J.R."/>
            <person name="Antoniw J."/>
            <person name="Baker S.E."/>
            <person name="Bluhm B.H."/>
            <person name="Breakspear A."/>
            <person name="Brown D.W."/>
            <person name="Butchko R.A."/>
            <person name="Chapman S."/>
            <person name="Coulson R."/>
            <person name="Coutinho P.M."/>
            <person name="Danchin E.G."/>
            <person name="Diener A."/>
            <person name="Gale L.R."/>
            <person name="Gardiner D.M."/>
            <person name="Goff S."/>
            <person name="Hammond-Kosack K.E."/>
            <person name="Hilburn K."/>
            <person name="Hua-Van A."/>
            <person name="Jonkers W."/>
            <person name="Kazan K."/>
            <person name="Kodira C.D."/>
            <person name="Koehrsen M."/>
            <person name="Kumar L."/>
            <person name="Lee Y.H."/>
            <person name="Li L."/>
            <person name="Manners J.M."/>
            <person name="Miranda-Saavedra D."/>
            <person name="Mukherjee M."/>
            <person name="Park G."/>
            <person name="Park J."/>
            <person name="Park S.Y."/>
            <person name="Proctor R.H."/>
            <person name="Regev A."/>
            <person name="Ruiz-Roldan M.C."/>
            <person name="Sain D."/>
            <person name="Sakthikumar S."/>
            <person name="Sykes S."/>
            <person name="Schwartz D.C."/>
            <person name="Turgeon B.G."/>
            <person name="Wapinski I."/>
            <person name="Yoder O."/>
            <person name="Young S."/>
            <person name="Zeng Q."/>
            <person name="Zhou S."/>
            <person name="Galagan J."/>
            <person name="Cuomo C.A."/>
            <person name="Kistler H.C."/>
            <person name="Rep M."/>
        </authorList>
    </citation>
    <scope>NUCLEOTIDE SEQUENCE [LARGE SCALE GENOMIC DNA]</scope>
    <source>
        <strain evidence="10">4287</strain>
    </source>
</reference>
<keyword evidence="4" id="KW-0805">Transcription regulation</keyword>
<evidence type="ECO:0000256" key="7">
    <source>
        <dbReference type="ARBA" id="ARBA00023242"/>
    </source>
</evidence>
<evidence type="ECO:0000256" key="4">
    <source>
        <dbReference type="ARBA" id="ARBA00023015"/>
    </source>
</evidence>
<dbReference type="PROSITE" id="PS00463">
    <property type="entry name" value="ZN2_CY6_FUNGAL_1"/>
    <property type="match status" value="1"/>
</dbReference>
<dbReference type="GeneID" id="28960886"/>
<gene>
    <name evidence="10" type="ORF">FOXG_20180</name>
</gene>
<dbReference type="VEuPathDB" id="FungiDB:FOXG_20180"/>
<feature type="compositionally biased region" description="Low complexity" evidence="8">
    <location>
        <begin position="100"/>
        <end position="116"/>
    </location>
</feature>
<feature type="compositionally biased region" description="Polar residues" evidence="8">
    <location>
        <begin position="117"/>
        <end position="135"/>
    </location>
</feature>
<dbReference type="GO" id="GO:0000981">
    <property type="term" value="F:DNA-binding transcription factor activity, RNA polymerase II-specific"/>
    <property type="evidence" value="ECO:0007669"/>
    <property type="project" value="InterPro"/>
</dbReference>
<proteinExistence type="predicted"/>
<dbReference type="GO" id="GO:0006351">
    <property type="term" value="P:DNA-templated transcription"/>
    <property type="evidence" value="ECO:0007669"/>
    <property type="project" value="InterPro"/>
</dbReference>
<dbReference type="SMART" id="SM00066">
    <property type="entry name" value="GAL4"/>
    <property type="match status" value="1"/>
</dbReference>
<dbReference type="RefSeq" id="XP_018247343.1">
    <property type="nucleotide sequence ID" value="XM_018400445.1"/>
</dbReference>
<keyword evidence="6" id="KW-0804">Transcription</keyword>
<feature type="region of interest" description="Disordered" evidence="8">
    <location>
        <begin position="95"/>
        <end position="161"/>
    </location>
</feature>
<dbReference type="SUPFAM" id="SSF57701">
    <property type="entry name" value="Zn2/Cys6 DNA-binding domain"/>
    <property type="match status" value="1"/>
</dbReference>
<dbReference type="PANTHER" id="PTHR31313">
    <property type="entry name" value="TY1 ENHANCER ACTIVATOR"/>
    <property type="match status" value="1"/>
</dbReference>
<dbReference type="Proteomes" id="UP000009097">
    <property type="component" value="Unassembled WGS sequence"/>
</dbReference>
<keyword evidence="5" id="KW-0238">DNA-binding</keyword>
<dbReference type="PANTHER" id="PTHR31313:SF81">
    <property type="entry name" value="TY1 ENHANCER ACTIVATOR"/>
    <property type="match status" value="1"/>
</dbReference>
<accession>A0A0J9VE27</accession>
<dbReference type="GO" id="GO:0008270">
    <property type="term" value="F:zinc ion binding"/>
    <property type="evidence" value="ECO:0007669"/>
    <property type="project" value="InterPro"/>
</dbReference>
<evidence type="ECO:0000313" key="10">
    <source>
        <dbReference type="EMBL" id="KNB09298.1"/>
    </source>
</evidence>
<keyword evidence="2" id="KW-0479">Metal-binding</keyword>
<evidence type="ECO:0000256" key="8">
    <source>
        <dbReference type="SAM" id="MobiDB-lite"/>
    </source>
</evidence>
<feature type="domain" description="Zn(2)-C6 fungal-type" evidence="9">
    <location>
        <begin position="14"/>
        <end position="43"/>
    </location>
</feature>
<dbReference type="OrthoDB" id="6486656at2759"/>
<organism evidence="10 11">
    <name type="scientific">Fusarium oxysporum f. sp. lycopersici (strain 4287 / CBS 123668 / FGSC 9935 / NRRL 34936)</name>
    <name type="common">Fusarium vascular wilt of tomato</name>
    <dbReference type="NCBI Taxonomy" id="426428"/>
    <lineage>
        <taxon>Eukaryota</taxon>
        <taxon>Fungi</taxon>
        <taxon>Dikarya</taxon>
        <taxon>Ascomycota</taxon>
        <taxon>Pezizomycotina</taxon>
        <taxon>Sordariomycetes</taxon>
        <taxon>Hypocreomycetidae</taxon>
        <taxon>Hypocreales</taxon>
        <taxon>Nectriaceae</taxon>
        <taxon>Fusarium</taxon>
        <taxon>Fusarium oxysporum species complex</taxon>
    </lineage>
</organism>
<name>A0A0J9VE27_FUSO4</name>
<evidence type="ECO:0000313" key="11">
    <source>
        <dbReference type="Proteomes" id="UP000009097"/>
    </source>
</evidence>
<dbReference type="GO" id="GO:0003677">
    <property type="term" value="F:DNA binding"/>
    <property type="evidence" value="ECO:0007669"/>
    <property type="project" value="UniProtKB-KW"/>
</dbReference>
<dbReference type="CDD" id="cd12148">
    <property type="entry name" value="fungal_TF_MHR"/>
    <property type="match status" value="1"/>
</dbReference>
<reference evidence="10" key="1">
    <citation type="submission" date="2007-04" db="EMBL/GenBank/DDBJ databases">
        <authorList>
            <consortium name="The Broad Institute Genome Sequencing Platform"/>
            <person name="Birren B."/>
            <person name="Lander E."/>
            <person name="Galagan J."/>
            <person name="Nusbaum C."/>
            <person name="Devon K."/>
            <person name="Ma L.-J."/>
            <person name="Jaffe D."/>
            <person name="Butler J."/>
            <person name="Alvarez P."/>
            <person name="Gnerre S."/>
            <person name="Grabherr M."/>
            <person name="Kleber M."/>
            <person name="Mauceli E."/>
            <person name="Brockman W."/>
            <person name="MacCallum I.A."/>
            <person name="Young S."/>
            <person name="LaButti K."/>
            <person name="DeCaprio D."/>
            <person name="Crawford M."/>
            <person name="Koehrsen M."/>
            <person name="Engels R."/>
            <person name="Montgomery P."/>
            <person name="Pearson M."/>
            <person name="Howarth C."/>
            <person name="Larson L."/>
            <person name="White J."/>
            <person name="O'Leary S."/>
            <person name="Kodira C."/>
            <person name="Zeng Q."/>
            <person name="Yandava C."/>
            <person name="Alvarado L."/>
            <person name="Kistler C."/>
            <person name="Shim W.-B."/>
            <person name="Kang S."/>
            <person name="Woloshuk C."/>
        </authorList>
    </citation>
    <scope>NUCLEOTIDE SEQUENCE</scope>
    <source>
        <strain evidence="10">4287</strain>
    </source>
</reference>
<evidence type="ECO:0000256" key="2">
    <source>
        <dbReference type="ARBA" id="ARBA00022723"/>
    </source>
</evidence>
<dbReference type="PROSITE" id="PS50048">
    <property type="entry name" value="ZN2_CY6_FUNGAL_2"/>
    <property type="match status" value="1"/>
</dbReference>
<evidence type="ECO:0000256" key="1">
    <source>
        <dbReference type="ARBA" id="ARBA00004123"/>
    </source>
</evidence>
<dbReference type="InterPro" id="IPR036864">
    <property type="entry name" value="Zn2-C6_fun-type_DNA-bd_sf"/>
</dbReference>
<dbReference type="Pfam" id="PF04082">
    <property type="entry name" value="Fungal_trans"/>
    <property type="match status" value="1"/>
</dbReference>
<feature type="compositionally biased region" description="Polar residues" evidence="8">
    <location>
        <begin position="150"/>
        <end position="161"/>
    </location>
</feature>
<dbReference type="SMART" id="SM00906">
    <property type="entry name" value="Fungal_trans"/>
    <property type="match status" value="1"/>
</dbReference>
<dbReference type="AlphaFoldDB" id="A0A0J9VE27"/>